<name>A0ABR8Q331_9CLOT</name>
<dbReference type="EMBL" id="JACSQZ010000016">
    <property type="protein sequence ID" value="MBD7914739.1"/>
    <property type="molecule type" value="Genomic_DNA"/>
</dbReference>
<evidence type="ECO:0000313" key="3">
    <source>
        <dbReference type="Proteomes" id="UP000640335"/>
    </source>
</evidence>
<accession>A0ABR8Q331</accession>
<feature type="region of interest" description="Disordered" evidence="1">
    <location>
        <begin position="1"/>
        <end position="20"/>
    </location>
</feature>
<dbReference type="Gene3D" id="1.10.10.60">
    <property type="entry name" value="Homeodomain-like"/>
    <property type="match status" value="1"/>
</dbReference>
<dbReference type="Proteomes" id="UP000640335">
    <property type="component" value="Unassembled WGS sequence"/>
</dbReference>
<sequence length="58" mass="6674">MTLLERDREKLEEGRQEGREEGIELAKKVFKLLAMGESIENIAKICGISEENVRKIIE</sequence>
<comment type="caution">
    <text evidence="2">The sequence shown here is derived from an EMBL/GenBank/DDBJ whole genome shotgun (WGS) entry which is preliminary data.</text>
</comment>
<evidence type="ECO:0000313" key="2">
    <source>
        <dbReference type="EMBL" id="MBD7914739.1"/>
    </source>
</evidence>
<organism evidence="2 3">
    <name type="scientific">Clostridium gallinarum</name>
    <dbReference type="NCBI Taxonomy" id="2762246"/>
    <lineage>
        <taxon>Bacteria</taxon>
        <taxon>Bacillati</taxon>
        <taxon>Bacillota</taxon>
        <taxon>Clostridia</taxon>
        <taxon>Eubacteriales</taxon>
        <taxon>Clostridiaceae</taxon>
        <taxon>Clostridium</taxon>
    </lineage>
</organism>
<keyword evidence="3" id="KW-1185">Reference proteome</keyword>
<proteinExistence type="predicted"/>
<reference evidence="2 3" key="1">
    <citation type="submission" date="2020-08" db="EMBL/GenBank/DDBJ databases">
        <title>A Genomic Blueprint of the Chicken Gut Microbiome.</title>
        <authorList>
            <person name="Gilroy R."/>
            <person name="Ravi A."/>
            <person name="Getino M."/>
            <person name="Pursley I."/>
            <person name="Horton D.L."/>
            <person name="Alikhan N.-F."/>
            <person name="Baker D."/>
            <person name="Gharbi K."/>
            <person name="Hall N."/>
            <person name="Watson M."/>
            <person name="Adriaenssens E.M."/>
            <person name="Foster-Nyarko E."/>
            <person name="Jarju S."/>
            <person name="Secka A."/>
            <person name="Antonio M."/>
            <person name="Oren A."/>
            <person name="Chaudhuri R."/>
            <person name="La Ragione R.M."/>
            <person name="Hildebrand F."/>
            <person name="Pallen M.J."/>
        </authorList>
    </citation>
    <scope>NUCLEOTIDE SEQUENCE [LARGE SCALE GENOMIC DNA]</scope>
    <source>
        <strain evidence="2 3">Sa3CUN1</strain>
    </source>
</reference>
<gene>
    <name evidence="2" type="ORF">H9660_06235</name>
</gene>
<dbReference type="RefSeq" id="WP_191749505.1">
    <property type="nucleotide sequence ID" value="NZ_JACSQZ010000016.1"/>
</dbReference>
<evidence type="ECO:0000256" key="1">
    <source>
        <dbReference type="SAM" id="MobiDB-lite"/>
    </source>
</evidence>
<evidence type="ECO:0008006" key="4">
    <source>
        <dbReference type="Google" id="ProtNLM"/>
    </source>
</evidence>
<protein>
    <recommendedName>
        <fullName evidence="4">Transposase</fullName>
    </recommendedName>
</protein>